<dbReference type="EMBL" id="WOXT01000004">
    <property type="protein sequence ID" value="MUV15292.1"/>
    <property type="molecule type" value="Genomic_DNA"/>
</dbReference>
<comment type="caution">
    <text evidence="2">The sequence shown here is derived from an EMBL/GenBank/DDBJ whole genome shotgun (WGS) entry which is preliminary data.</text>
</comment>
<gene>
    <name evidence="2" type="ORF">GN331_13890</name>
</gene>
<evidence type="ECO:0000256" key="1">
    <source>
        <dbReference type="SAM" id="SignalP"/>
    </source>
</evidence>
<reference evidence="2 3" key="1">
    <citation type="submission" date="2019-12" db="EMBL/GenBank/DDBJ databases">
        <authorList>
            <person name="Xu J."/>
        </authorList>
    </citation>
    <scope>NUCLEOTIDE SEQUENCE [LARGE SCALE GENOMIC DNA]</scope>
    <source>
        <strain evidence="2 3">HX-5-24</strain>
    </source>
</reference>
<sequence length="236" mass="25412">MARTRHYDAAAFPSPLLESSMTKLKLIALALALAPATAFATDGPGFAFTGGYGSLEGGGNPLVGVPLEMPGPLATIDSDDSDSVWSLSASWFINKHWAVELWTSQGAEHHVHIDPEFAPDIRVAEYSTAPVSLMAQYHFGGMGRFTPFVGAGWHWTNVSGVRTNVAYDEVTGLKLSSDNGFAAVAGLDYAIADGWFARGDVRWMDSSMDVTTLSNPMSRTVKSDKTYYGVSIGYRF</sequence>
<dbReference type="Proteomes" id="UP000479692">
    <property type="component" value="Unassembled WGS sequence"/>
</dbReference>
<dbReference type="InterPro" id="IPR005618">
    <property type="entry name" value="OMPW"/>
</dbReference>
<feature type="chain" id="PRO_5028950624" evidence="1">
    <location>
        <begin position="41"/>
        <end position="236"/>
    </location>
</feature>
<evidence type="ECO:0000313" key="3">
    <source>
        <dbReference type="Proteomes" id="UP000479692"/>
    </source>
</evidence>
<dbReference type="InterPro" id="IPR011250">
    <property type="entry name" value="OMP/PagP_B-barrel"/>
</dbReference>
<dbReference type="PANTHER" id="PTHR36920:SF1">
    <property type="entry name" value="OUTER MEMBRANE PROTEIN W"/>
    <property type="match status" value="1"/>
</dbReference>
<dbReference type="PANTHER" id="PTHR36920">
    <property type="match status" value="1"/>
</dbReference>
<keyword evidence="3" id="KW-1185">Reference proteome</keyword>
<dbReference type="SUPFAM" id="SSF56925">
    <property type="entry name" value="OMPA-like"/>
    <property type="match status" value="1"/>
</dbReference>
<accession>A0A7C9HNP1</accession>
<keyword evidence="1" id="KW-0732">Signal</keyword>
<proteinExistence type="predicted"/>
<dbReference type="Pfam" id="PF03922">
    <property type="entry name" value="OmpW"/>
    <property type="match status" value="1"/>
</dbReference>
<organism evidence="2 3">
    <name type="scientific">Noviluteimonas gilva</name>
    <dbReference type="NCBI Taxonomy" id="2682097"/>
    <lineage>
        <taxon>Bacteria</taxon>
        <taxon>Pseudomonadati</taxon>
        <taxon>Pseudomonadota</taxon>
        <taxon>Gammaproteobacteria</taxon>
        <taxon>Lysobacterales</taxon>
        <taxon>Lysobacteraceae</taxon>
        <taxon>Noviluteimonas</taxon>
    </lineage>
</organism>
<evidence type="ECO:0000313" key="2">
    <source>
        <dbReference type="EMBL" id="MUV15292.1"/>
    </source>
</evidence>
<dbReference type="GO" id="GO:0055085">
    <property type="term" value="P:transmembrane transport"/>
    <property type="evidence" value="ECO:0007669"/>
    <property type="project" value="TreeGrafter"/>
</dbReference>
<name>A0A7C9HNP1_9GAMM</name>
<dbReference type="GO" id="GO:0019867">
    <property type="term" value="C:outer membrane"/>
    <property type="evidence" value="ECO:0007669"/>
    <property type="project" value="InterPro"/>
</dbReference>
<protein>
    <submittedName>
        <fullName evidence="2">Outer membrane beta-barrel protein</fullName>
    </submittedName>
</protein>
<dbReference type="AlphaFoldDB" id="A0A7C9HNP1"/>
<dbReference type="Gene3D" id="2.40.160.20">
    <property type="match status" value="1"/>
</dbReference>
<feature type="signal peptide" evidence="1">
    <location>
        <begin position="1"/>
        <end position="40"/>
    </location>
</feature>